<dbReference type="EMBL" id="AGUE01000073">
    <property type="protein sequence ID" value="EHL00864.1"/>
    <property type="molecule type" value="Genomic_DNA"/>
</dbReference>
<evidence type="ECO:0000313" key="1">
    <source>
        <dbReference type="EMBL" id="EHL00864.1"/>
    </source>
</evidence>
<dbReference type="InParanoid" id="H0EL21"/>
<comment type="caution">
    <text evidence="1">The sequence shown here is derived from an EMBL/GenBank/DDBJ whole genome shotgun (WGS) entry which is preliminary data.</text>
</comment>
<organism evidence="1 2">
    <name type="scientific">Glarea lozoyensis (strain ATCC 74030 / MF5533)</name>
    <dbReference type="NCBI Taxonomy" id="1104152"/>
    <lineage>
        <taxon>Eukaryota</taxon>
        <taxon>Fungi</taxon>
        <taxon>Dikarya</taxon>
        <taxon>Ascomycota</taxon>
        <taxon>Pezizomycotina</taxon>
        <taxon>Leotiomycetes</taxon>
        <taxon>Helotiales</taxon>
        <taxon>Helotiaceae</taxon>
        <taxon>Glarea</taxon>
    </lineage>
</organism>
<dbReference type="HOGENOM" id="CLU_2831411_0_0_1"/>
<sequence>METSREGIHETVLGDRSETAAHHQPCFETTIREIGWINSTSDCFWWNSSIVNISFCSDLRFWETFR</sequence>
<dbReference type="Proteomes" id="UP000005446">
    <property type="component" value="Unassembled WGS sequence"/>
</dbReference>
<evidence type="ECO:0000313" key="2">
    <source>
        <dbReference type="Proteomes" id="UP000005446"/>
    </source>
</evidence>
<name>H0EL21_GLAL7</name>
<accession>H0EL21</accession>
<proteinExistence type="predicted"/>
<dbReference type="AlphaFoldDB" id="H0EL21"/>
<keyword evidence="2" id="KW-1185">Reference proteome</keyword>
<protein>
    <submittedName>
        <fullName evidence="1">Uncharacterized protein</fullName>
    </submittedName>
</protein>
<gene>
    <name evidence="1" type="ORF">M7I_3257</name>
</gene>
<reference evidence="1 2" key="1">
    <citation type="journal article" date="2012" name="Eukaryot. Cell">
        <title>Genome sequence of the fungus Glarea lozoyensis: the first genome sequence of a species from the Helotiaceae family.</title>
        <authorList>
            <person name="Youssar L."/>
            <person name="Gruening B.A."/>
            <person name="Erxleben A."/>
            <person name="Guenther S."/>
            <person name="Huettel W."/>
        </authorList>
    </citation>
    <scope>NUCLEOTIDE SEQUENCE [LARGE SCALE GENOMIC DNA]</scope>
    <source>
        <strain evidence="2">ATCC 74030 / MF5533</strain>
    </source>
</reference>